<dbReference type="Proteomes" id="UP000769780">
    <property type="component" value="Unassembled WGS sequence"/>
</dbReference>
<name>A0ABS7K9H0_9BACI</name>
<protein>
    <recommendedName>
        <fullName evidence="4">DUF5673 domain-containing protein</fullName>
    </recommendedName>
</protein>
<evidence type="ECO:0000313" key="2">
    <source>
        <dbReference type="EMBL" id="MBY0098860.1"/>
    </source>
</evidence>
<reference evidence="2 3" key="1">
    <citation type="submission" date="2020-07" db="EMBL/GenBank/DDBJ databases">
        <title>Fungal Genomes of the International Space Station.</title>
        <authorList>
            <person name="Seuylemezian A."/>
            <person name="Singh N.K."/>
            <person name="Wood J."/>
            <person name="Venkateswaran K."/>
        </authorList>
    </citation>
    <scope>NUCLEOTIDE SEQUENCE [LARGE SCALE GENOMIC DNA]</scope>
    <source>
        <strain evidence="2 3">PL-B2</strain>
    </source>
</reference>
<dbReference type="EMBL" id="JACWFH010000029">
    <property type="protein sequence ID" value="MBY0098860.1"/>
    <property type="molecule type" value="Genomic_DNA"/>
</dbReference>
<feature type="transmembrane region" description="Helical" evidence="1">
    <location>
        <begin position="6"/>
        <end position="23"/>
    </location>
</feature>
<organism evidence="2 3">
    <name type="scientific">Mesobacillus maritimus</name>
    <dbReference type="NCBI Taxonomy" id="1643336"/>
    <lineage>
        <taxon>Bacteria</taxon>
        <taxon>Bacillati</taxon>
        <taxon>Bacillota</taxon>
        <taxon>Bacilli</taxon>
        <taxon>Bacillales</taxon>
        <taxon>Bacillaceae</taxon>
        <taxon>Mesobacillus</taxon>
    </lineage>
</organism>
<evidence type="ECO:0008006" key="4">
    <source>
        <dbReference type="Google" id="ProtNLM"/>
    </source>
</evidence>
<evidence type="ECO:0000256" key="1">
    <source>
        <dbReference type="SAM" id="Phobius"/>
    </source>
</evidence>
<proteinExistence type="predicted"/>
<feature type="transmembrane region" description="Helical" evidence="1">
    <location>
        <begin position="68"/>
        <end position="86"/>
    </location>
</feature>
<keyword evidence="1" id="KW-0472">Membrane</keyword>
<keyword evidence="1" id="KW-0812">Transmembrane</keyword>
<comment type="caution">
    <text evidence="2">The sequence shown here is derived from an EMBL/GenBank/DDBJ whole genome shotgun (WGS) entry which is preliminary data.</text>
</comment>
<dbReference type="RefSeq" id="WP_221875078.1">
    <property type="nucleotide sequence ID" value="NZ_JACWFH010000029.1"/>
</dbReference>
<keyword evidence="3" id="KW-1185">Reference proteome</keyword>
<keyword evidence="1" id="KW-1133">Transmembrane helix</keyword>
<accession>A0ABS7K9H0</accession>
<gene>
    <name evidence="2" type="ORF">H0185_19015</name>
</gene>
<evidence type="ECO:0000313" key="3">
    <source>
        <dbReference type="Proteomes" id="UP000769780"/>
    </source>
</evidence>
<feature type="transmembrane region" description="Helical" evidence="1">
    <location>
        <begin position="92"/>
        <end position="111"/>
    </location>
</feature>
<sequence length="218" mass="25496">MFLDLLFTGIFLLAIYYLIRYQLNLKKAAENSQQALYPKTADEFASVLIPAEWKAMEPLTKETKTYRYVQWGSVLALVLLIVLLGIVLFTDWLGSSFFSIAYFFFAIINVIPHRGNLYLFQDGIILNGRYYATKQISSYKIEEIVRWHELYGLDDRVNYGYKLTFRVKNFRFIQPNYVVITERDQLDKIVDLLKRQGISGEITSVNSESRIEENVRRG</sequence>